<dbReference type="EMBL" id="BK032680">
    <property type="protein sequence ID" value="DAF54563.1"/>
    <property type="molecule type" value="Genomic_DNA"/>
</dbReference>
<reference evidence="1" key="1">
    <citation type="journal article" date="2021" name="Proc. Natl. Acad. Sci. U.S.A.">
        <title>A Catalog of Tens of Thousands of Viruses from Human Metagenomes Reveals Hidden Associations with Chronic Diseases.</title>
        <authorList>
            <person name="Tisza M.J."/>
            <person name="Buck C.B."/>
        </authorList>
    </citation>
    <scope>NUCLEOTIDE SEQUENCE</scope>
    <source>
        <strain evidence="1">CtWf32</strain>
    </source>
</reference>
<protein>
    <submittedName>
        <fullName evidence="1">Uncharacterized protein</fullName>
    </submittedName>
</protein>
<sequence length="117" mass="13607">MAADEIPAVECALFQQVMRKLKITWDDDETTHRVRDELIPNAEAALRDRLGIPDSAGFSFLVPGAENILLENHCWYAYYDALEEFYEAYFDLIEECRRKWEVIQYALEKEAEGADAR</sequence>
<name>A0A8S5SUT8_9CAUD</name>
<evidence type="ECO:0000313" key="1">
    <source>
        <dbReference type="EMBL" id="DAF54563.1"/>
    </source>
</evidence>
<organism evidence="1">
    <name type="scientific">Siphoviridae sp. ctWf32</name>
    <dbReference type="NCBI Taxonomy" id="2827884"/>
    <lineage>
        <taxon>Viruses</taxon>
        <taxon>Duplodnaviria</taxon>
        <taxon>Heunggongvirae</taxon>
        <taxon>Uroviricota</taxon>
        <taxon>Caudoviricetes</taxon>
    </lineage>
</organism>
<accession>A0A8S5SUT8</accession>
<proteinExistence type="predicted"/>